<accession>A0A3D9S6Y5</accession>
<dbReference type="RefSeq" id="WP_116188454.1">
    <property type="nucleotide sequence ID" value="NZ_QTTN01000007.1"/>
</dbReference>
<gene>
    <name evidence="1" type="ORF">A8990_10736</name>
</gene>
<dbReference type="EMBL" id="QTTN01000007">
    <property type="protein sequence ID" value="REE88940.1"/>
    <property type="molecule type" value="Genomic_DNA"/>
</dbReference>
<proteinExistence type="predicted"/>
<name>A0A3D9S6Y5_9BACL</name>
<keyword evidence="2" id="KW-1185">Reference proteome</keyword>
<evidence type="ECO:0000313" key="1">
    <source>
        <dbReference type="EMBL" id="REE88940.1"/>
    </source>
</evidence>
<protein>
    <submittedName>
        <fullName evidence="1">Uncharacterized protein DUF3891</fullName>
    </submittedName>
</protein>
<evidence type="ECO:0000313" key="2">
    <source>
        <dbReference type="Proteomes" id="UP000256304"/>
    </source>
</evidence>
<dbReference type="OrthoDB" id="190426at2"/>
<dbReference type="InterPro" id="IPR024992">
    <property type="entry name" value="DUF3891"/>
</dbReference>
<organism evidence="1 2">
    <name type="scientific">Paenibacillus taihuensis</name>
    <dbReference type="NCBI Taxonomy" id="1156355"/>
    <lineage>
        <taxon>Bacteria</taxon>
        <taxon>Bacillati</taxon>
        <taxon>Bacillota</taxon>
        <taxon>Bacilli</taxon>
        <taxon>Bacillales</taxon>
        <taxon>Paenibacillaceae</taxon>
        <taxon>Paenibacillus</taxon>
    </lineage>
</organism>
<dbReference type="Pfam" id="PF13030">
    <property type="entry name" value="DUF3891"/>
    <property type="match status" value="1"/>
</dbReference>
<dbReference type="AlphaFoldDB" id="A0A3D9S6Y5"/>
<comment type="caution">
    <text evidence="1">The sequence shown here is derived from an EMBL/GenBank/DDBJ whole genome shotgun (WGS) entry which is preliminary data.</text>
</comment>
<dbReference type="Proteomes" id="UP000256304">
    <property type="component" value="Unassembled WGS sequence"/>
</dbReference>
<sequence length="253" mass="29483">MIVRESENDFSMVTQHDHAILSRDIAGHFKDGYYIDLTFKNDILLAIREHDRGWIRLDETPIWNDRIHAPFSFMDYPLYGKLPLYRIGIDEVEEMSSYAALLCSLHYTSFKPIRNSAHPDCVAYMKHETNRQNEILKKLDLEAGCELVTQHLNMLQLCDDLSLYVCLNQPGATKEEEHPWYKEAFGTAIQNQAFRAKWINNVEIGLQPFPFIRDFKVSLRIKHVSRELRAQYGIGKAYMDTEFDVQEVTFADG</sequence>
<reference evidence="1 2" key="1">
    <citation type="submission" date="2018-08" db="EMBL/GenBank/DDBJ databases">
        <title>Genomic Encyclopedia of Type Strains, Phase III (KMG-III): the genomes of soil and plant-associated and newly described type strains.</title>
        <authorList>
            <person name="Whitman W."/>
        </authorList>
    </citation>
    <scope>NUCLEOTIDE SEQUENCE [LARGE SCALE GENOMIC DNA]</scope>
    <source>
        <strain evidence="1 2">CGMCC 1.10966</strain>
    </source>
</reference>